<dbReference type="GO" id="GO:0003677">
    <property type="term" value="F:DNA binding"/>
    <property type="evidence" value="ECO:0007669"/>
    <property type="project" value="InterPro"/>
</dbReference>
<dbReference type="AlphaFoldDB" id="A0A521CIV8"/>
<dbReference type="InterPro" id="IPR039425">
    <property type="entry name" value="RNA_pol_sigma-70-like"/>
</dbReference>
<dbReference type="GO" id="GO:0006352">
    <property type="term" value="P:DNA-templated transcription initiation"/>
    <property type="evidence" value="ECO:0007669"/>
    <property type="project" value="InterPro"/>
</dbReference>
<gene>
    <name evidence="7" type="ORF">SAMN06265218_10676</name>
</gene>
<evidence type="ECO:0000313" key="8">
    <source>
        <dbReference type="Proteomes" id="UP000317593"/>
    </source>
</evidence>
<keyword evidence="3" id="KW-0731">Sigma factor</keyword>
<proteinExistence type="inferred from homology"/>
<protein>
    <submittedName>
        <fullName evidence="7">RNA polymerase sigma-70 factor, ECF subfamily</fullName>
    </submittedName>
</protein>
<dbReference type="NCBIfam" id="TIGR02985">
    <property type="entry name" value="Sig70_bacteroi1"/>
    <property type="match status" value="1"/>
</dbReference>
<evidence type="ECO:0000256" key="3">
    <source>
        <dbReference type="ARBA" id="ARBA00023082"/>
    </source>
</evidence>
<dbReference type="Pfam" id="PF04542">
    <property type="entry name" value="Sigma70_r2"/>
    <property type="match status" value="1"/>
</dbReference>
<evidence type="ECO:0000256" key="1">
    <source>
        <dbReference type="ARBA" id="ARBA00010641"/>
    </source>
</evidence>
<dbReference type="PANTHER" id="PTHR43133:SF46">
    <property type="entry name" value="RNA POLYMERASE SIGMA-70 FACTOR ECF SUBFAMILY"/>
    <property type="match status" value="1"/>
</dbReference>
<evidence type="ECO:0000313" key="7">
    <source>
        <dbReference type="EMBL" id="SMO58681.1"/>
    </source>
</evidence>
<keyword evidence="4" id="KW-0804">Transcription</keyword>
<dbReference type="InterPro" id="IPR014327">
    <property type="entry name" value="RNA_pol_sigma70_bacteroid"/>
</dbReference>
<dbReference type="GO" id="GO:0016987">
    <property type="term" value="F:sigma factor activity"/>
    <property type="evidence" value="ECO:0007669"/>
    <property type="project" value="UniProtKB-KW"/>
</dbReference>
<dbReference type="InterPro" id="IPR013325">
    <property type="entry name" value="RNA_pol_sigma_r2"/>
</dbReference>
<dbReference type="Gene3D" id="1.10.10.10">
    <property type="entry name" value="Winged helix-like DNA-binding domain superfamily/Winged helix DNA-binding domain"/>
    <property type="match status" value="1"/>
</dbReference>
<evidence type="ECO:0000259" key="6">
    <source>
        <dbReference type="Pfam" id="PF08281"/>
    </source>
</evidence>
<dbReference type="EMBL" id="FXTH01000006">
    <property type="protein sequence ID" value="SMO58681.1"/>
    <property type="molecule type" value="Genomic_DNA"/>
</dbReference>
<comment type="similarity">
    <text evidence="1">Belongs to the sigma-70 factor family. ECF subfamily.</text>
</comment>
<dbReference type="CDD" id="cd06171">
    <property type="entry name" value="Sigma70_r4"/>
    <property type="match status" value="1"/>
</dbReference>
<keyword evidence="8" id="KW-1185">Reference proteome</keyword>
<dbReference type="InterPro" id="IPR013324">
    <property type="entry name" value="RNA_pol_sigma_r3/r4-like"/>
</dbReference>
<evidence type="ECO:0000256" key="2">
    <source>
        <dbReference type="ARBA" id="ARBA00023015"/>
    </source>
</evidence>
<name>A0A521CIV8_9BACT</name>
<feature type="domain" description="RNA polymerase sigma-70 region 2" evidence="5">
    <location>
        <begin position="27"/>
        <end position="94"/>
    </location>
</feature>
<dbReference type="NCBIfam" id="TIGR02937">
    <property type="entry name" value="sigma70-ECF"/>
    <property type="match status" value="1"/>
</dbReference>
<accession>A0A521CIV8</accession>
<dbReference type="InterPro" id="IPR036388">
    <property type="entry name" value="WH-like_DNA-bd_sf"/>
</dbReference>
<dbReference type="InterPro" id="IPR014284">
    <property type="entry name" value="RNA_pol_sigma-70_dom"/>
</dbReference>
<feature type="domain" description="RNA polymerase sigma factor 70 region 4 type 2" evidence="6">
    <location>
        <begin position="128"/>
        <end position="174"/>
    </location>
</feature>
<keyword evidence="2" id="KW-0805">Transcription regulation</keyword>
<evidence type="ECO:0000259" key="5">
    <source>
        <dbReference type="Pfam" id="PF04542"/>
    </source>
</evidence>
<sequence length="192" mass="22596">MDKPSKKQIRIWGERILASDRKAFNSLFRSLYPRLIRYAGSYNRNRAVARDIVQDAFVALWEKRDQLEPDRSITGYLYSIVRNKSLNYIRDHSREAVGLLEDRPLKAAEESEGRHEKERLVALLKGWISQLPDRQREAFELSRFEGLEHDEIAEVMEVSPNTVNNHIVAALKTLRDQCDTYKMKQMEDPRYE</sequence>
<dbReference type="Gene3D" id="1.10.1740.10">
    <property type="match status" value="1"/>
</dbReference>
<evidence type="ECO:0000256" key="4">
    <source>
        <dbReference type="ARBA" id="ARBA00023163"/>
    </source>
</evidence>
<dbReference type="RefSeq" id="WP_142714072.1">
    <property type="nucleotide sequence ID" value="NZ_FXTH01000006.1"/>
</dbReference>
<dbReference type="SUPFAM" id="SSF88946">
    <property type="entry name" value="Sigma2 domain of RNA polymerase sigma factors"/>
    <property type="match status" value="1"/>
</dbReference>
<dbReference type="Pfam" id="PF08281">
    <property type="entry name" value="Sigma70_r4_2"/>
    <property type="match status" value="1"/>
</dbReference>
<dbReference type="PANTHER" id="PTHR43133">
    <property type="entry name" value="RNA POLYMERASE ECF-TYPE SIGMA FACTO"/>
    <property type="match status" value="1"/>
</dbReference>
<dbReference type="OrthoDB" id="799938at2"/>
<dbReference type="SUPFAM" id="SSF88659">
    <property type="entry name" value="Sigma3 and sigma4 domains of RNA polymerase sigma factors"/>
    <property type="match status" value="1"/>
</dbReference>
<organism evidence="7 8">
    <name type="scientific">Fodinibius sediminis</name>
    <dbReference type="NCBI Taxonomy" id="1214077"/>
    <lineage>
        <taxon>Bacteria</taxon>
        <taxon>Pseudomonadati</taxon>
        <taxon>Balneolota</taxon>
        <taxon>Balneolia</taxon>
        <taxon>Balneolales</taxon>
        <taxon>Balneolaceae</taxon>
        <taxon>Fodinibius</taxon>
    </lineage>
</organism>
<reference evidence="7 8" key="1">
    <citation type="submission" date="2017-05" db="EMBL/GenBank/DDBJ databases">
        <authorList>
            <person name="Varghese N."/>
            <person name="Submissions S."/>
        </authorList>
    </citation>
    <scope>NUCLEOTIDE SEQUENCE [LARGE SCALE GENOMIC DNA]</scope>
    <source>
        <strain evidence="7 8">DSM 21194</strain>
    </source>
</reference>
<dbReference type="InterPro" id="IPR007627">
    <property type="entry name" value="RNA_pol_sigma70_r2"/>
</dbReference>
<dbReference type="InterPro" id="IPR013249">
    <property type="entry name" value="RNA_pol_sigma70_r4_t2"/>
</dbReference>
<dbReference type="Proteomes" id="UP000317593">
    <property type="component" value="Unassembled WGS sequence"/>
</dbReference>